<evidence type="ECO:0000256" key="1">
    <source>
        <dbReference type="ARBA" id="ARBA00004123"/>
    </source>
</evidence>
<dbReference type="GO" id="GO:0005664">
    <property type="term" value="C:nuclear origin of replication recognition complex"/>
    <property type="evidence" value="ECO:0007669"/>
    <property type="project" value="InterPro"/>
</dbReference>
<evidence type="ECO:0000259" key="7">
    <source>
        <dbReference type="Pfam" id="PF05460"/>
    </source>
</evidence>
<dbReference type="Proteomes" id="UP001337655">
    <property type="component" value="Unassembled WGS sequence"/>
</dbReference>
<evidence type="ECO:0000256" key="5">
    <source>
        <dbReference type="ARBA" id="ARBA00023242"/>
    </source>
</evidence>
<dbReference type="InterPro" id="IPR008721">
    <property type="entry name" value="ORC6_cyclin_first"/>
</dbReference>
<protein>
    <recommendedName>
        <fullName evidence="7">ORC6 first cyclin-like domain-containing protein</fullName>
    </recommendedName>
</protein>
<evidence type="ECO:0000313" key="8">
    <source>
        <dbReference type="EMBL" id="KAK5166205.1"/>
    </source>
</evidence>
<keyword evidence="5" id="KW-0539">Nucleus</keyword>
<keyword evidence="9" id="KW-1185">Reference proteome</keyword>
<dbReference type="EMBL" id="JAVRRT010000014">
    <property type="protein sequence ID" value="KAK5166205.1"/>
    <property type="molecule type" value="Genomic_DNA"/>
</dbReference>
<keyword evidence="3" id="KW-0235">DNA replication</keyword>
<feature type="compositionally biased region" description="Acidic residues" evidence="6">
    <location>
        <begin position="161"/>
        <end position="179"/>
    </location>
</feature>
<comment type="caution">
    <text evidence="8">The sequence shown here is derived from an EMBL/GenBank/DDBJ whole genome shotgun (WGS) entry which is preliminary data.</text>
</comment>
<feature type="region of interest" description="Disordered" evidence="6">
    <location>
        <begin position="91"/>
        <end position="215"/>
    </location>
</feature>
<evidence type="ECO:0000256" key="6">
    <source>
        <dbReference type="SAM" id="MobiDB-lite"/>
    </source>
</evidence>
<dbReference type="GeneID" id="89929799"/>
<gene>
    <name evidence="8" type="ORF">LTR77_008466</name>
</gene>
<proteinExistence type="inferred from homology"/>
<accession>A0AAV9P1H5</accession>
<sequence>MPTPIDLSLSSLVPTLSPIPDELTNLASSLLAQSRSKASALKPEEEIGRTYACCHIACQRLGHKLALEIGKPAPPVGPRVYAKLHSVLTTTTGTPKRAVRGAGETPGSRGKEGVSPAAGRSLGRQATTPGSRKRKAEAVEETPSKSARTTRKADATSEPPVEGDAEILEDELEDADDQDTPVAVARPAKTPLRRGEKHGATDEDDPGPAGLLPGLGTMFQPAVDWLSDDRRAEFARWKKGILREVALVEGKA</sequence>
<organism evidence="8 9">
    <name type="scientific">Saxophila tyrrhenica</name>
    <dbReference type="NCBI Taxonomy" id="1690608"/>
    <lineage>
        <taxon>Eukaryota</taxon>
        <taxon>Fungi</taxon>
        <taxon>Dikarya</taxon>
        <taxon>Ascomycota</taxon>
        <taxon>Pezizomycotina</taxon>
        <taxon>Dothideomycetes</taxon>
        <taxon>Dothideomycetidae</taxon>
        <taxon>Mycosphaerellales</taxon>
        <taxon>Extremaceae</taxon>
        <taxon>Saxophila</taxon>
    </lineage>
</organism>
<dbReference type="GO" id="GO:0006260">
    <property type="term" value="P:DNA replication"/>
    <property type="evidence" value="ECO:0007669"/>
    <property type="project" value="UniProtKB-KW"/>
</dbReference>
<dbReference type="GO" id="GO:0003677">
    <property type="term" value="F:DNA binding"/>
    <property type="evidence" value="ECO:0007669"/>
    <property type="project" value="UniProtKB-KW"/>
</dbReference>
<dbReference type="AlphaFoldDB" id="A0AAV9P1H5"/>
<comment type="similarity">
    <text evidence="2">Belongs to the ORC6 family.</text>
</comment>
<evidence type="ECO:0000313" key="9">
    <source>
        <dbReference type="Proteomes" id="UP001337655"/>
    </source>
</evidence>
<evidence type="ECO:0000256" key="3">
    <source>
        <dbReference type="ARBA" id="ARBA00022705"/>
    </source>
</evidence>
<feature type="domain" description="ORC6 first cyclin-like" evidence="7">
    <location>
        <begin position="9"/>
        <end position="89"/>
    </location>
</feature>
<name>A0AAV9P1H5_9PEZI</name>
<reference evidence="8 9" key="1">
    <citation type="submission" date="2023-08" db="EMBL/GenBank/DDBJ databases">
        <title>Black Yeasts Isolated from many extreme environments.</title>
        <authorList>
            <person name="Coleine C."/>
            <person name="Stajich J.E."/>
            <person name="Selbmann L."/>
        </authorList>
    </citation>
    <scope>NUCLEOTIDE SEQUENCE [LARGE SCALE GENOMIC DNA]</scope>
    <source>
        <strain evidence="8 9">CCFEE 5935</strain>
    </source>
</reference>
<evidence type="ECO:0000256" key="4">
    <source>
        <dbReference type="ARBA" id="ARBA00023125"/>
    </source>
</evidence>
<dbReference type="RefSeq" id="XP_064656158.1">
    <property type="nucleotide sequence ID" value="XM_064805698.1"/>
</dbReference>
<dbReference type="Pfam" id="PF05460">
    <property type="entry name" value="ORC6"/>
    <property type="match status" value="1"/>
</dbReference>
<comment type="subcellular location">
    <subcellularLocation>
        <location evidence="1">Nucleus</location>
    </subcellularLocation>
</comment>
<keyword evidence="4" id="KW-0238">DNA-binding</keyword>
<evidence type="ECO:0000256" key="2">
    <source>
        <dbReference type="ARBA" id="ARBA00010840"/>
    </source>
</evidence>